<sequence>MSTIKVGCCGFPISYKQYMKKLKVVEVQQSFYRQLTDKQIKNWLKAAPEDFEFVLKAPQCVTHPPNSPTYRRSHLDKSERKDCGFFKLTDIVKREMETFLKRAEKLKAKVILFQTPASFKPTEENLENLHRYFDYYKDEKFIFFWEPRGSEWSLELVRSLCQNLKIYHATDPFLELPPAQDNPIYFRMHGDLKTYNYSYSDDELLKLAQMAKGKTGYVFFNNSNMLEDALKFLSYLKNRSTS</sequence>
<evidence type="ECO:0000313" key="2">
    <source>
        <dbReference type="Proteomes" id="UP000063234"/>
    </source>
</evidence>
<dbReference type="STRING" id="1298851.TST_0497"/>
<organism evidence="1 2">
    <name type="scientific">Thermosulfidibacter takaii (strain DSM 17441 / JCM 13301 / NBRC 103674 / ABI70S6)</name>
    <dbReference type="NCBI Taxonomy" id="1298851"/>
    <lineage>
        <taxon>Bacteria</taxon>
        <taxon>Pseudomonadati</taxon>
        <taxon>Thermosulfidibacterota</taxon>
        <taxon>Thermosulfidibacteria</taxon>
        <taxon>Thermosulfidibacterales</taxon>
        <taxon>Thermosulfidibacteraceae</taxon>
    </lineage>
</organism>
<dbReference type="KEGG" id="ttk:TST_0497"/>
<dbReference type="Proteomes" id="UP000063234">
    <property type="component" value="Chromosome"/>
</dbReference>
<evidence type="ECO:0008006" key="3">
    <source>
        <dbReference type="Google" id="ProtNLM"/>
    </source>
</evidence>
<dbReference type="OrthoDB" id="9780310at2"/>
<reference evidence="2" key="1">
    <citation type="journal article" date="2018" name="Science">
        <title>A primordial and reversible TCA cycle in a facultatively chemolithoautotrophic thermophile.</title>
        <authorList>
            <person name="Nunoura T."/>
            <person name="Chikaraishi Y."/>
            <person name="Izaki R."/>
            <person name="Suwa T."/>
            <person name="Sato T."/>
            <person name="Harada T."/>
            <person name="Mori K."/>
            <person name="Kato Y."/>
            <person name="Miyazaki M."/>
            <person name="Shimamura S."/>
            <person name="Yanagawa K."/>
            <person name="Shuto A."/>
            <person name="Ohkouchi N."/>
            <person name="Fujita N."/>
            <person name="Takaki Y."/>
            <person name="Atomi H."/>
            <person name="Takai K."/>
        </authorList>
    </citation>
    <scope>NUCLEOTIDE SEQUENCE [LARGE SCALE GENOMIC DNA]</scope>
    <source>
        <strain evidence="2">DSM 17441 / JCM 13301 / NBRC 103674 / ABI70S6</strain>
    </source>
</reference>
<gene>
    <name evidence="1" type="ORF">TST_0497</name>
</gene>
<dbReference type="InterPro" id="IPR036520">
    <property type="entry name" value="UPF0759_sf"/>
</dbReference>
<protein>
    <recommendedName>
        <fullName evidence="3">DUF72 domain-containing protein</fullName>
    </recommendedName>
</protein>
<keyword evidence="2" id="KW-1185">Reference proteome</keyword>
<dbReference type="SUPFAM" id="SSF117396">
    <property type="entry name" value="TM1631-like"/>
    <property type="match status" value="1"/>
</dbReference>
<evidence type="ECO:0000313" key="1">
    <source>
        <dbReference type="EMBL" id="BAT71304.1"/>
    </source>
</evidence>
<dbReference type="PANTHER" id="PTHR30348">
    <property type="entry name" value="UNCHARACTERIZED PROTEIN YECE"/>
    <property type="match status" value="1"/>
</dbReference>
<name>A0A0S3QSI9_THET7</name>
<dbReference type="RefSeq" id="WP_070098505.1">
    <property type="nucleotide sequence ID" value="NZ_AP013035.1"/>
</dbReference>
<accession>A0A0S3QSI9</accession>
<proteinExistence type="predicted"/>
<dbReference type="AlphaFoldDB" id="A0A0S3QSI9"/>
<dbReference type="Pfam" id="PF01904">
    <property type="entry name" value="DUF72"/>
    <property type="match status" value="1"/>
</dbReference>
<dbReference type="InterPro" id="IPR002763">
    <property type="entry name" value="DUF72"/>
</dbReference>
<dbReference type="PANTHER" id="PTHR30348:SF4">
    <property type="entry name" value="DUF72 DOMAIN-CONTAINING PROTEIN"/>
    <property type="match status" value="1"/>
</dbReference>
<dbReference type="EMBL" id="AP013035">
    <property type="protein sequence ID" value="BAT71304.1"/>
    <property type="molecule type" value="Genomic_DNA"/>
</dbReference>
<dbReference type="Gene3D" id="3.20.20.410">
    <property type="entry name" value="Protein of unknown function UPF0759"/>
    <property type="match status" value="1"/>
</dbReference>